<comment type="caution">
    <text evidence="5">The sequence shown here is derived from an EMBL/GenBank/DDBJ whole genome shotgun (WGS) entry which is preliminary data.</text>
</comment>
<feature type="domain" description="HTH araC/xylS-type" evidence="4">
    <location>
        <begin position="223"/>
        <end position="327"/>
    </location>
</feature>
<dbReference type="SMART" id="SM00342">
    <property type="entry name" value="HTH_ARAC"/>
    <property type="match status" value="1"/>
</dbReference>
<dbReference type="InterPro" id="IPR050204">
    <property type="entry name" value="AraC_XylS_family_regulators"/>
</dbReference>
<evidence type="ECO:0000313" key="6">
    <source>
        <dbReference type="Proteomes" id="UP001189616"/>
    </source>
</evidence>
<accession>A0ABM9JAR3</accession>
<dbReference type="Pfam" id="PF12833">
    <property type="entry name" value="HTH_18"/>
    <property type="match status" value="1"/>
</dbReference>
<dbReference type="InterPro" id="IPR009057">
    <property type="entry name" value="Homeodomain-like_sf"/>
</dbReference>
<dbReference type="SUPFAM" id="SSF46689">
    <property type="entry name" value="Homeodomain-like"/>
    <property type="match status" value="1"/>
</dbReference>
<dbReference type="InterPro" id="IPR035418">
    <property type="entry name" value="AraC-bd_2"/>
</dbReference>
<dbReference type="PROSITE" id="PS01124">
    <property type="entry name" value="HTH_ARAC_FAMILY_2"/>
    <property type="match status" value="1"/>
</dbReference>
<name>A0ABM9JAR3_9RALS</name>
<evidence type="ECO:0000256" key="3">
    <source>
        <dbReference type="ARBA" id="ARBA00023163"/>
    </source>
</evidence>
<proteinExistence type="predicted"/>
<dbReference type="PANTHER" id="PTHR46796">
    <property type="entry name" value="HTH-TYPE TRANSCRIPTIONAL ACTIVATOR RHAS-RELATED"/>
    <property type="match status" value="1"/>
</dbReference>
<sequence>MLLLHNDVGLREPIVSKAPHSHFDTRSVPREQQFAAWRDAINVLFDIRAAAPEAHGFEASVDAYLCGETGLGMIHTQGQHYDRSRSKLGRDGVDAYILQYYLQGSCGQRDGATGTATRPGDLFIVDAAQPLATSTTDSQFLSLVVPRRLMAPLLRSPDELSMRVLRGDSPMIGLLRDHLCALYRSAGHLTDGEIQAVIPSTLQLAAAAINSQVTESNVRAVRESLFAAICRHIAHSLADLELSPEGVAAHFGISRATLYRLFEQEGGFVNYVRAQRLRQCHAILADRSQTHRSVAEIALTYGFSDASNFTRAYRRACGMSPRETRMLALEGRAAALPFIQHKDWRTWLTQMR</sequence>
<organism evidence="5 6">
    <name type="scientific">Ralstonia condita</name>
    <dbReference type="NCBI Taxonomy" id="3058600"/>
    <lineage>
        <taxon>Bacteria</taxon>
        <taxon>Pseudomonadati</taxon>
        <taxon>Pseudomonadota</taxon>
        <taxon>Betaproteobacteria</taxon>
        <taxon>Burkholderiales</taxon>
        <taxon>Burkholderiaceae</taxon>
        <taxon>Ralstonia</taxon>
    </lineage>
</organism>
<gene>
    <name evidence="5" type="primary">feaR</name>
    <name evidence="5" type="ORF">LMG7141_02046</name>
</gene>
<dbReference type="InterPro" id="IPR018060">
    <property type="entry name" value="HTH_AraC"/>
</dbReference>
<keyword evidence="1" id="KW-0805">Transcription regulation</keyword>
<evidence type="ECO:0000256" key="1">
    <source>
        <dbReference type="ARBA" id="ARBA00023015"/>
    </source>
</evidence>
<reference evidence="5 6" key="1">
    <citation type="submission" date="2023-07" db="EMBL/GenBank/DDBJ databases">
        <authorList>
            <person name="Peeters C."/>
        </authorList>
    </citation>
    <scope>NUCLEOTIDE SEQUENCE [LARGE SCALE GENOMIC DNA]</scope>
    <source>
        <strain evidence="5 6">LMG 7141</strain>
    </source>
</reference>
<protein>
    <submittedName>
        <fullName evidence="5">Transcriptional activator FeaR</fullName>
    </submittedName>
</protein>
<keyword evidence="3" id="KW-0804">Transcription</keyword>
<dbReference type="InterPro" id="IPR020449">
    <property type="entry name" value="Tscrpt_reg_AraC-type_HTH"/>
</dbReference>
<keyword evidence="2" id="KW-0238">DNA-binding</keyword>
<dbReference type="Gene3D" id="1.10.10.60">
    <property type="entry name" value="Homeodomain-like"/>
    <property type="match status" value="1"/>
</dbReference>
<dbReference type="EMBL" id="CATYWO010000002">
    <property type="protein sequence ID" value="CAJ0788178.1"/>
    <property type="molecule type" value="Genomic_DNA"/>
</dbReference>
<dbReference type="Proteomes" id="UP001189616">
    <property type="component" value="Unassembled WGS sequence"/>
</dbReference>
<dbReference type="PANTHER" id="PTHR46796:SF6">
    <property type="entry name" value="ARAC SUBFAMILY"/>
    <property type="match status" value="1"/>
</dbReference>
<keyword evidence="6" id="KW-1185">Reference proteome</keyword>
<evidence type="ECO:0000259" key="4">
    <source>
        <dbReference type="PROSITE" id="PS01124"/>
    </source>
</evidence>
<dbReference type="Pfam" id="PF14525">
    <property type="entry name" value="AraC_binding_2"/>
    <property type="match status" value="1"/>
</dbReference>
<evidence type="ECO:0000313" key="5">
    <source>
        <dbReference type="EMBL" id="CAJ0788178.1"/>
    </source>
</evidence>
<evidence type="ECO:0000256" key="2">
    <source>
        <dbReference type="ARBA" id="ARBA00023125"/>
    </source>
</evidence>
<dbReference type="PRINTS" id="PR00032">
    <property type="entry name" value="HTHARAC"/>
</dbReference>